<evidence type="ECO:0000256" key="8">
    <source>
        <dbReference type="ARBA" id="ARBA00023015"/>
    </source>
</evidence>
<dbReference type="SUPFAM" id="SSF50729">
    <property type="entry name" value="PH domain-like"/>
    <property type="match status" value="1"/>
</dbReference>
<dbReference type="SMART" id="SM00398">
    <property type="entry name" value="HMG"/>
    <property type="match status" value="1"/>
</dbReference>
<keyword evidence="11 15" id="KW-0234">DNA repair</keyword>
<dbReference type="SUPFAM" id="SSF47095">
    <property type="entry name" value="HMG-box"/>
    <property type="match status" value="1"/>
</dbReference>
<dbReference type="Gene3D" id="2.30.29.30">
    <property type="entry name" value="Pleckstrin-homology domain (PH domain)/Phosphotyrosine-binding domain (PTB)"/>
    <property type="match status" value="2"/>
</dbReference>
<dbReference type="GO" id="GO:0006281">
    <property type="term" value="P:DNA repair"/>
    <property type="evidence" value="ECO:0007669"/>
    <property type="project" value="UniProtKB-KW"/>
</dbReference>
<keyword evidence="10 15" id="KW-0804">Transcription</keyword>
<evidence type="ECO:0000313" key="19">
    <source>
        <dbReference type="RefSeq" id="XP_034241498.1"/>
    </source>
</evidence>
<keyword evidence="4 15" id="KW-0158">Chromosome</keyword>
<evidence type="ECO:0000256" key="6">
    <source>
        <dbReference type="ARBA" id="ARBA00022763"/>
    </source>
</evidence>
<feature type="compositionally biased region" description="Basic residues" evidence="16">
    <location>
        <begin position="512"/>
        <end position="521"/>
    </location>
</feature>
<feature type="region of interest" description="Disordered" evidence="16">
    <location>
        <begin position="620"/>
        <end position="745"/>
    </location>
</feature>
<feature type="compositionally biased region" description="Acidic residues" evidence="16">
    <location>
        <begin position="468"/>
        <end position="489"/>
    </location>
</feature>
<dbReference type="FunFam" id="2.30.29.30:FF:000098">
    <property type="entry name" value="Fact complex subunit ssrp1"/>
    <property type="match status" value="1"/>
</dbReference>
<keyword evidence="5 15" id="KW-0235">DNA replication</keyword>
<feature type="compositionally biased region" description="Low complexity" evidence="16">
    <location>
        <begin position="644"/>
        <end position="654"/>
    </location>
</feature>
<dbReference type="CTD" id="37767"/>
<dbReference type="Gene3D" id="2.30.29.150">
    <property type="match status" value="1"/>
</dbReference>
<dbReference type="Pfam" id="PF03531">
    <property type="entry name" value="SSrecog"/>
    <property type="match status" value="1"/>
</dbReference>
<accession>A0A6P8YNH5</accession>
<evidence type="ECO:0000256" key="5">
    <source>
        <dbReference type="ARBA" id="ARBA00022705"/>
    </source>
</evidence>
<dbReference type="GO" id="GO:0006260">
    <property type="term" value="P:DNA replication"/>
    <property type="evidence" value="ECO:0007669"/>
    <property type="project" value="UniProtKB-KW"/>
</dbReference>
<dbReference type="FunFam" id="2.30.29.150:FF:000001">
    <property type="entry name" value="Fact complex subunit ssrp1"/>
    <property type="match status" value="1"/>
</dbReference>
<dbReference type="PROSITE" id="PS50118">
    <property type="entry name" value="HMG_BOX_2"/>
    <property type="match status" value="1"/>
</dbReference>
<evidence type="ECO:0000256" key="13">
    <source>
        <dbReference type="ARBA" id="ARBA00058159"/>
    </source>
</evidence>
<feature type="compositionally biased region" description="Basic and acidic residues" evidence="16">
    <location>
        <begin position="457"/>
        <end position="467"/>
    </location>
</feature>
<dbReference type="InterPro" id="IPR050454">
    <property type="entry name" value="RTT106/SSRP1_HistChap/FACT"/>
</dbReference>
<evidence type="ECO:0000256" key="16">
    <source>
        <dbReference type="SAM" id="MobiDB-lite"/>
    </source>
</evidence>
<feature type="compositionally biased region" description="Acidic residues" evidence="16">
    <location>
        <begin position="696"/>
        <end position="710"/>
    </location>
</feature>
<dbReference type="CDD" id="cd13231">
    <property type="entry name" value="PH2_SSRP1-like"/>
    <property type="match status" value="1"/>
</dbReference>
<evidence type="ECO:0000256" key="2">
    <source>
        <dbReference type="ARBA" id="ARBA00010060"/>
    </source>
</evidence>
<dbReference type="PANTHER" id="PTHR45849:SF1">
    <property type="entry name" value="FACT COMPLEX SUBUNIT SSRP1"/>
    <property type="match status" value="1"/>
</dbReference>
<comment type="subcellular location">
    <subcellularLocation>
        <location evidence="1">Nucleus</location>
        <location evidence="1">Nucleolus</location>
    </subcellularLocation>
    <subcellularLocation>
        <location evidence="15">Nucleus</location>
    </subcellularLocation>
    <subcellularLocation>
        <location evidence="15">Chromosome</location>
    </subcellularLocation>
</comment>
<dbReference type="InterPro" id="IPR035417">
    <property type="entry name" value="SSRP1/POB3_N"/>
</dbReference>
<dbReference type="Gene3D" id="2.30.29.220">
    <property type="entry name" value="Structure-specific recognition protein (SSRP1)"/>
    <property type="match status" value="1"/>
</dbReference>
<dbReference type="PRINTS" id="PR00887">
    <property type="entry name" value="SSRCOGNITION"/>
</dbReference>
<keyword evidence="12 14" id="KW-0539">Nucleus</keyword>
<feature type="compositionally biased region" description="Acidic residues" evidence="16">
    <location>
        <begin position="726"/>
        <end position="745"/>
    </location>
</feature>
<dbReference type="SMART" id="SM01287">
    <property type="entry name" value="Rtt106"/>
    <property type="match status" value="1"/>
</dbReference>
<dbReference type="InterPro" id="IPR024954">
    <property type="entry name" value="SSRP1_DD"/>
</dbReference>
<feature type="compositionally biased region" description="Acidic residues" evidence="16">
    <location>
        <begin position="440"/>
        <end position="451"/>
    </location>
</feature>
<dbReference type="InterPro" id="IPR048993">
    <property type="entry name" value="SSRP1-like_PH1"/>
</dbReference>
<organism evidence="19">
    <name type="scientific">Thrips palmi</name>
    <name type="common">Melon thrips</name>
    <dbReference type="NCBI Taxonomy" id="161013"/>
    <lineage>
        <taxon>Eukaryota</taxon>
        <taxon>Metazoa</taxon>
        <taxon>Ecdysozoa</taxon>
        <taxon>Arthropoda</taxon>
        <taxon>Hexapoda</taxon>
        <taxon>Insecta</taxon>
        <taxon>Pterygota</taxon>
        <taxon>Neoptera</taxon>
        <taxon>Paraneoptera</taxon>
        <taxon>Thysanoptera</taxon>
        <taxon>Terebrantia</taxon>
        <taxon>Thripoidea</taxon>
        <taxon>Thripidae</taxon>
        <taxon>Thrips</taxon>
    </lineage>
</organism>
<evidence type="ECO:0000256" key="1">
    <source>
        <dbReference type="ARBA" id="ARBA00004604"/>
    </source>
</evidence>
<feature type="compositionally biased region" description="Basic and acidic residues" evidence="16">
    <location>
        <begin position="669"/>
        <end position="686"/>
    </location>
</feature>
<dbReference type="Pfam" id="PF00505">
    <property type="entry name" value="HMG_box"/>
    <property type="match status" value="1"/>
</dbReference>
<reference evidence="19" key="1">
    <citation type="submission" date="2025-08" db="UniProtKB">
        <authorList>
            <consortium name="RefSeq"/>
        </authorList>
    </citation>
    <scope>IDENTIFICATION</scope>
    <source>
        <tissue evidence="19">Total insect</tissue>
    </source>
</reference>
<dbReference type="RefSeq" id="XP_034241498.1">
    <property type="nucleotide sequence ID" value="XM_034385607.1"/>
</dbReference>
<protein>
    <recommendedName>
        <fullName evidence="3 15">FACT complex subunit SSRP1</fullName>
    </recommendedName>
</protein>
<evidence type="ECO:0000256" key="4">
    <source>
        <dbReference type="ARBA" id="ARBA00022454"/>
    </source>
</evidence>
<evidence type="ECO:0000256" key="14">
    <source>
        <dbReference type="PROSITE-ProRule" id="PRU00267"/>
    </source>
</evidence>
<evidence type="ECO:0000256" key="7">
    <source>
        <dbReference type="ARBA" id="ARBA00022884"/>
    </source>
</evidence>
<dbReference type="KEGG" id="tpal:117645415"/>
<feature type="DNA-binding region" description="HMG box" evidence="14">
    <location>
        <begin position="555"/>
        <end position="621"/>
    </location>
</feature>
<dbReference type="Pfam" id="PF21103">
    <property type="entry name" value="PH1_SSRP1-like"/>
    <property type="match status" value="1"/>
</dbReference>
<sequence>MDFLEYSDISAEIKGANVPGKVKFTDQHIVFKNSKTGKVDQIASNDIDVAHWQKLVGSWALRLFLRNGNLHRYSGFKESDQEKVSKFFKNNYKHDIAEKELCLKGWNWGTARFQGAVLSFDVGSAPAFEVPLNNVSQCTPGKNEVTIEYHQNDDAPVNLVEMRFHIPSSEIAGGDDPVDAFHQQVMKKASVINVSGDAIAIFREIQCLTPRGRYDIKVFQSFFQLHGKTFDYKIPVSTVLRLFILPHKDGRQMFFVVSLDPPIKQGQTRYHFLTFLFSTDEDMSIELPFSEDELKEKFEGKLSKEVSGPTYEVMGKVMKAIVNRKITVPGNFVGHSGTPAIGCSYKAAAGFMYPLERGFIYVHKPPIHLRYEEIASVNFARSGANTRSFDFEVELKSGVVHTFSSIEKEEYGKLWDFISNKKLRVKNSGKMNKQGYTDDAFSDSENEDEPDAYLARVKAEAKERDADGGEEDESTDEDFVPGDMPDEDNSAGSGTSDDSDEGSDASADSPKKDKKPAKEKKKREEKEDKPKKEKKTVSEKPRKQRKKKDKDDNKPKRPQTAFMLWLNNEREKIKEDNPGIKVTEIAKKGGELWKELKDKSEWEAKAAKLKEEYGEAMKEYNASGGGASSSSSKKESAPKKASKSKAATTVSPSKVVSKEYISDDDSSSDDDKPVKKEVKKKPEEKKPAKKSKSSSEEEEEEDETSESEDEPPAKKKANGKKKPKDDEEEEEEAESTPASSDDDSD</sequence>
<keyword evidence="8 15" id="KW-0805">Transcription regulation</keyword>
<dbReference type="GO" id="GO:0042393">
    <property type="term" value="F:histone binding"/>
    <property type="evidence" value="ECO:0007669"/>
    <property type="project" value="TreeGrafter"/>
</dbReference>
<dbReference type="FunFam" id="2.30.29.30:FF:000119">
    <property type="entry name" value="FACT complex subunit SSRP1"/>
    <property type="match status" value="1"/>
</dbReference>
<dbReference type="Proteomes" id="UP000515158">
    <property type="component" value="Unplaced"/>
</dbReference>
<dbReference type="GO" id="GO:0035101">
    <property type="term" value="C:FACT complex"/>
    <property type="evidence" value="ECO:0007669"/>
    <property type="project" value="TreeGrafter"/>
</dbReference>
<dbReference type="OrthoDB" id="498543at2759"/>
<dbReference type="PANTHER" id="PTHR45849">
    <property type="entry name" value="FACT COMPLEX SUBUNIT SSRP1"/>
    <property type="match status" value="1"/>
</dbReference>
<evidence type="ECO:0000256" key="9">
    <source>
        <dbReference type="ARBA" id="ARBA00023125"/>
    </source>
</evidence>
<feature type="region of interest" description="Disordered" evidence="16">
    <location>
        <begin position="430"/>
        <end position="564"/>
    </location>
</feature>
<dbReference type="GeneID" id="117645415"/>
<name>A0A6P8YNH5_THRPL</name>
<dbReference type="GO" id="GO:0005730">
    <property type="term" value="C:nucleolus"/>
    <property type="evidence" value="ECO:0007669"/>
    <property type="project" value="UniProtKB-SubCell"/>
</dbReference>
<dbReference type="CDD" id="cd13230">
    <property type="entry name" value="PH1_SSRP1-like"/>
    <property type="match status" value="1"/>
</dbReference>
<dbReference type="GO" id="GO:1902275">
    <property type="term" value="P:regulation of chromatin organization"/>
    <property type="evidence" value="ECO:0007669"/>
    <property type="project" value="TreeGrafter"/>
</dbReference>
<dbReference type="InterPro" id="IPR000969">
    <property type="entry name" value="SSRP1/POB3"/>
</dbReference>
<evidence type="ECO:0000313" key="18">
    <source>
        <dbReference type="Proteomes" id="UP000515158"/>
    </source>
</evidence>
<dbReference type="Pfam" id="PF17292">
    <property type="entry name" value="POB3_N"/>
    <property type="match status" value="1"/>
</dbReference>
<dbReference type="FunFam" id="2.30.29.220:FF:000001">
    <property type="entry name" value="FACT complex subunit SSRP1"/>
    <property type="match status" value="1"/>
</dbReference>
<dbReference type="GO" id="GO:0031491">
    <property type="term" value="F:nucleosome binding"/>
    <property type="evidence" value="ECO:0007669"/>
    <property type="project" value="TreeGrafter"/>
</dbReference>
<dbReference type="InterPro" id="IPR036910">
    <property type="entry name" value="HMG_box_dom_sf"/>
</dbReference>
<feature type="compositionally biased region" description="Basic and acidic residues" evidence="16">
    <location>
        <begin position="522"/>
        <end position="541"/>
    </location>
</feature>
<keyword evidence="9 14" id="KW-0238">DNA-binding</keyword>
<dbReference type="InParanoid" id="A0A6P8YNH5"/>
<dbReference type="InterPro" id="IPR038167">
    <property type="entry name" value="SSRP1_sf"/>
</dbReference>
<proteinExistence type="inferred from homology"/>
<comment type="similarity">
    <text evidence="2 15">Belongs to the SSRP1 family.</text>
</comment>
<dbReference type="GO" id="GO:0003723">
    <property type="term" value="F:RNA binding"/>
    <property type="evidence" value="ECO:0007669"/>
    <property type="project" value="UniProtKB-KW"/>
</dbReference>
<evidence type="ECO:0000256" key="12">
    <source>
        <dbReference type="ARBA" id="ARBA00023242"/>
    </source>
</evidence>
<evidence type="ECO:0000256" key="11">
    <source>
        <dbReference type="ARBA" id="ARBA00023204"/>
    </source>
</evidence>
<keyword evidence="18" id="KW-1185">Reference proteome</keyword>
<dbReference type="InterPro" id="IPR013719">
    <property type="entry name" value="RTT106/SPT16-like_middle_dom"/>
</dbReference>
<keyword evidence="7" id="KW-0694">RNA-binding</keyword>
<comment type="function">
    <text evidence="13">Component of the FACT complex, a general chromatin factor that acts to reorganize nucleosomes. The FACT complex is involved in multiple processes that require DNA as a template such as mRNA elongation, DNA replication and DNA repair. During transcription elongation the FACT complex acts as a histone chaperone that both destabilizes and restores nucleosomal structure. It facilitates the passage of RNA polymerase II and transcription by promoting the dissociation of one histone H2A-H2B dimer from the nucleosome, then subsequently promotes the reestablishment of the nucleosome following the passage of RNA polymerase II. Binds specifically to single-stranded DNA and RNA with highest affinity for nucleotides G and U. The FACT complex is required for expression of Hox genes.</text>
</comment>
<dbReference type="Pfam" id="PF08512">
    <property type="entry name" value="Rttp106-like_middle"/>
    <property type="match status" value="1"/>
</dbReference>
<evidence type="ECO:0000256" key="3">
    <source>
        <dbReference type="ARBA" id="ARBA00016104"/>
    </source>
</evidence>
<feature type="domain" description="HMG box" evidence="17">
    <location>
        <begin position="555"/>
        <end position="621"/>
    </location>
</feature>
<dbReference type="FunCoup" id="A0A6P8YNH5">
    <property type="interactions" value="2226"/>
</dbReference>
<dbReference type="InterPro" id="IPR009071">
    <property type="entry name" value="HMG_box_dom"/>
</dbReference>
<dbReference type="InterPro" id="IPR011993">
    <property type="entry name" value="PH-like_dom_sf"/>
</dbReference>
<keyword evidence="6 15" id="KW-0227">DNA damage</keyword>
<dbReference type="GO" id="GO:0003677">
    <property type="term" value="F:DNA binding"/>
    <property type="evidence" value="ECO:0007669"/>
    <property type="project" value="UniProtKB-UniRule"/>
</dbReference>
<evidence type="ECO:0000256" key="10">
    <source>
        <dbReference type="ARBA" id="ARBA00023163"/>
    </source>
</evidence>
<dbReference type="Gene3D" id="1.10.30.10">
    <property type="entry name" value="High mobility group box domain"/>
    <property type="match status" value="1"/>
</dbReference>
<dbReference type="CDD" id="cd21994">
    <property type="entry name" value="HMG-box_SSRP1-like"/>
    <property type="match status" value="1"/>
</dbReference>
<evidence type="ECO:0000256" key="15">
    <source>
        <dbReference type="RuleBase" id="RU364013"/>
    </source>
</evidence>
<dbReference type="AlphaFoldDB" id="A0A6P8YNH5"/>
<dbReference type="FunFam" id="1.10.30.10:FF:000036">
    <property type="entry name" value="high mobility group protein D"/>
    <property type="match status" value="1"/>
</dbReference>
<gene>
    <name evidence="19" type="primary">LOC117645415</name>
</gene>
<evidence type="ECO:0000259" key="17">
    <source>
        <dbReference type="PROSITE" id="PS50118"/>
    </source>
</evidence>